<proteinExistence type="predicted"/>
<sequence>MLRLVQCYAYSLLQRVFRQQTVLLIFLEKVKTEQSESWQTLDSESNRELKRPIHYHSKRHMLPRDSERKRRITTPRSKEFRKKPTGYLKPLQEDDMENDEVVSVAIGPPAMRPKYDKMFRQLPKTLNRTANVDVTAASNLIKDVLIQIGRDLLTRRVNEDFVFGQYVGNSMRNLTNDLRLKMQHEILDLILKYQKISRGEENFVQTTNSPEDKISIPVLKENKAEKKNANETEDTWPDFTNLAKIVG</sequence>
<comment type="caution">
    <text evidence="1">The sequence shown here is derived from an EMBL/GenBank/DDBJ whole genome shotgun (WGS) entry which is preliminary data.</text>
</comment>
<name>A0AAU9V7A2_EUPED</name>
<accession>A0AAU9V7A2</accession>
<protein>
    <submittedName>
        <fullName evidence="1">Uncharacterized protein</fullName>
    </submittedName>
</protein>
<dbReference type="EMBL" id="CAKOGL010000029">
    <property type="protein sequence ID" value="CAH2106066.1"/>
    <property type="molecule type" value="Genomic_DNA"/>
</dbReference>
<gene>
    <name evidence="1" type="ORF">EEDITHA_LOCUS20250</name>
</gene>
<reference evidence="1" key="1">
    <citation type="submission" date="2022-03" db="EMBL/GenBank/DDBJ databases">
        <authorList>
            <person name="Tunstrom K."/>
        </authorList>
    </citation>
    <scope>NUCLEOTIDE SEQUENCE</scope>
</reference>
<organism evidence="1 2">
    <name type="scientific">Euphydryas editha</name>
    <name type="common">Edith's checkerspot</name>
    <dbReference type="NCBI Taxonomy" id="104508"/>
    <lineage>
        <taxon>Eukaryota</taxon>
        <taxon>Metazoa</taxon>
        <taxon>Ecdysozoa</taxon>
        <taxon>Arthropoda</taxon>
        <taxon>Hexapoda</taxon>
        <taxon>Insecta</taxon>
        <taxon>Pterygota</taxon>
        <taxon>Neoptera</taxon>
        <taxon>Endopterygota</taxon>
        <taxon>Lepidoptera</taxon>
        <taxon>Glossata</taxon>
        <taxon>Ditrysia</taxon>
        <taxon>Papilionoidea</taxon>
        <taxon>Nymphalidae</taxon>
        <taxon>Nymphalinae</taxon>
        <taxon>Euphydryas</taxon>
    </lineage>
</organism>
<dbReference type="Proteomes" id="UP001153954">
    <property type="component" value="Unassembled WGS sequence"/>
</dbReference>
<evidence type="ECO:0000313" key="1">
    <source>
        <dbReference type="EMBL" id="CAH2106066.1"/>
    </source>
</evidence>
<dbReference type="AlphaFoldDB" id="A0AAU9V7A2"/>
<evidence type="ECO:0000313" key="2">
    <source>
        <dbReference type="Proteomes" id="UP001153954"/>
    </source>
</evidence>
<keyword evidence="2" id="KW-1185">Reference proteome</keyword>